<evidence type="ECO:0000256" key="2">
    <source>
        <dbReference type="SAM" id="Phobius"/>
    </source>
</evidence>
<dbReference type="PANTHER" id="PTHR32309:SF31">
    <property type="entry name" value="CAPSULAR EXOPOLYSACCHARIDE FAMILY"/>
    <property type="match status" value="1"/>
</dbReference>
<sequence length="717" mass="78009">MSASASPAALPPPLRDEAGGLVTTTADPYGAPPVGGFHLSDVLITLRLRWMPLLAAFLVPAALGIGAGMMAGSRYVAESVLLVQVSRESTGAQDLTGFGQSVVSIEILKVSRSEMEILRSAEVLRAALRAAGPDRLFPGIPQVGGANLERGVEALGRALKTEPDTTSNILRVSLTMPSREAALRGLSAILDAYMARRAAIFTDESSRLLMTEVERYGTRIRGIEEQIRQVRTQYGVLDIAQEIALTSTRRDDLLQRENRTREQQAMTQAQLAAAESALAAQPRRVYASSEATNLVPNDESRNTLTRLLQDRQHMAAQYAPDYPGLRDLDQRIESLRTAIRESARNTYSTTREMRNPNLELLSSRVVTLKLEQESLERQLAELARQRGEAEARGEALLGADRQLRDLTRERDGLEAISRQLTAREAGTRIDEEARRASRPGIQVVQPPAAPLEGRSLKLVLMAGGIAFGLAAAGALGLLLALTRRIYATPEEAERGLRLPALAALGNLAPSLRDLRPVSGVEDLVSLICDTRINGRRPQLVQLVATGPNDGRDELGRALVLAMARRSPAADIALIDLQSDGRGHLSALGSQPLDVERIPGHVMVFSTVVENLWVSHQAMQSDLSNPRATREETETLLGRLREAFALVVVIGPDRSDNYAMRRLAAMVDANVMVVRGERTRGDQARAVRDWVLGSGGALLGFAYTGYRRILPGFVTRFL</sequence>
<dbReference type="InterPro" id="IPR050445">
    <property type="entry name" value="Bact_polysacc_biosynth/exp"/>
</dbReference>
<reference evidence="3 4" key="1">
    <citation type="submission" date="2016-10" db="EMBL/GenBank/DDBJ databases">
        <title>Draft Genome sequence of Roseomonas sp. strain M3.</title>
        <authorList>
            <person name="Subhash Y."/>
            <person name="Lee S."/>
        </authorList>
    </citation>
    <scope>NUCLEOTIDE SEQUENCE [LARGE SCALE GENOMIC DNA]</scope>
    <source>
        <strain evidence="3 4">M3</strain>
    </source>
</reference>
<keyword evidence="2" id="KW-0812">Transmembrane</keyword>
<feature type="coiled-coil region" evidence="1">
    <location>
        <begin position="325"/>
        <end position="423"/>
    </location>
</feature>
<keyword evidence="2" id="KW-1133">Transmembrane helix</keyword>
<gene>
    <name evidence="3" type="ORF">BKE38_16405</name>
</gene>
<keyword evidence="2" id="KW-0472">Membrane</keyword>
<evidence type="ECO:0000313" key="4">
    <source>
        <dbReference type="Proteomes" id="UP000188879"/>
    </source>
</evidence>
<dbReference type="OrthoDB" id="8430685at2"/>
<name>A0A1V2H1Z6_9PROT</name>
<dbReference type="Proteomes" id="UP000188879">
    <property type="component" value="Unassembled WGS sequence"/>
</dbReference>
<evidence type="ECO:0000256" key="1">
    <source>
        <dbReference type="SAM" id="Coils"/>
    </source>
</evidence>
<comment type="caution">
    <text evidence="3">The sequence shown here is derived from an EMBL/GenBank/DDBJ whole genome shotgun (WGS) entry which is preliminary data.</text>
</comment>
<evidence type="ECO:0008006" key="5">
    <source>
        <dbReference type="Google" id="ProtNLM"/>
    </source>
</evidence>
<feature type="transmembrane region" description="Helical" evidence="2">
    <location>
        <begin position="458"/>
        <end position="481"/>
    </location>
</feature>
<evidence type="ECO:0000313" key="3">
    <source>
        <dbReference type="EMBL" id="ONG51265.1"/>
    </source>
</evidence>
<feature type="transmembrane region" description="Helical" evidence="2">
    <location>
        <begin position="50"/>
        <end position="71"/>
    </location>
</feature>
<dbReference type="EMBL" id="MLCO01000170">
    <property type="protein sequence ID" value="ONG51265.1"/>
    <property type="molecule type" value="Genomic_DNA"/>
</dbReference>
<proteinExistence type="predicted"/>
<keyword evidence="4" id="KW-1185">Reference proteome</keyword>
<dbReference type="AlphaFoldDB" id="A0A1V2H1Z6"/>
<dbReference type="RefSeq" id="WP_076958404.1">
    <property type="nucleotide sequence ID" value="NZ_MLCO01000170.1"/>
</dbReference>
<keyword evidence="1" id="KW-0175">Coiled coil</keyword>
<accession>A0A1V2H1Z6</accession>
<protein>
    <recommendedName>
        <fullName evidence="5">Polysaccharide chain length determinant N-terminal domain-containing protein</fullName>
    </recommendedName>
</protein>
<organism evidence="3 4">
    <name type="scientific">Teichococcus deserti</name>
    <dbReference type="NCBI Taxonomy" id="1817963"/>
    <lineage>
        <taxon>Bacteria</taxon>
        <taxon>Pseudomonadati</taxon>
        <taxon>Pseudomonadota</taxon>
        <taxon>Alphaproteobacteria</taxon>
        <taxon>Acetobacterales</taxon>
        <taxon>Roseomonadaceae</taxon>
        <taxon>Roseomonas</taxon>
    </lineage>
</organism>
<dbReference type="PANTHER" id="PTHR32309">
    <property type="entry name" value="TYROSINE-PROTEIN KINASE"/>
    <property type="match status" value="1"/>
</dbReference>